<feature type="region of interest" description="Disordered" evidence="1">
    <location>
        <begin position="75"/>
        <end position="156"/>
    </location>
</feature>
<dbReference type="EMBL" id="UXSR01000762">
    <property type="protein sequence ID" value="VDD77395.1"/>
    <property type="molecule type" value="Genomic_DNA"/>
</dbReference>
<evidence type="ECO:0000313" key="3">
    <source>
        <dbReference type="Proteomes" id="UP000267029"/>
    </source>
</evidence>
<accession>A0A0R3U910</accession>
<reference evidence="2 3" key="1">
    <citation type="submission" date="2018-10" db="EMBL/GenBank/DDBJ databases">
        <authorList>
            <consortium name="Pathogen Informatics"/>
        </authorList>
    </citation>
    <scope>NUCLEOTIDE SEQUENCE [LARGE SCALE GENOMIC DNA]</scope>
</reference>
<feature type="compositionally biased region" description="Pro residues" evidence="1">
    <location>
        <begin position="292"/>
        <end position="303"/>
    </location>
</feature>
<feature type="compositionally biased region" description="Low complexity" evidence="1">
    <location>
        <begin position="132"/>
        <end position="143"/>
    </location>
</feature>
<dbReference type="AlphaFoldDB" id="A0A0R3U910"/>
<evidence type="ECO:0000313" key="2">
    <source>
        <dbReference type="EMBL" id="VDD77395.1"/>
    </source>
</evidence>
<keyword evidence="3" id="KW-1185">Reference proteome</keyword>
<dbReference type="OrthoDB" id="1034557at2759"/>
<evidence type="ECO:0000256" key="1">
    <source>
        <dbReference type="SAM" id="MobiDB-lite"/>
    </source>
</evidence>
<feature type="region of interest" description="Disordered" evidence="1">
    <location>
        <begin position="286"/>
        <end position="346"/>
    </location>
</feature>
<protein>
    <submittedName>
        <fullName evidence="2">Uncharacterized protein</fullName>
    </submittedName>
</protein>
<proteinExistence type="predicted"/>
<sequence>MPTGANVRRPRGQNPVFFVTKRPLAGCDGLASVSDVAADSNVCQPLVGVGGGAPPPDAHAGASVLLPSGVLTTASDPCRSEGHHGTTSVPLSQHDPGSCPHELEDRDATDQPGRVNCESQPATSVPPAMVASSTSVQTSSSDPSRAHNSQTQPPPLHDQAFVEMLDVGSLAPENATCAFCDRHDYLHRLDLPNYLTSPCYHCRESLAREAKISPEDLFDLHLQHNVPWPAYLQARFNIPPDGRALDDLIAYDCRWRGREPCTCLGDSAPMPPCVEFPWLYEHTTTTAASAPHSPPPPPPPPPRTSLEPEAADPASPTPTPTAEAKHGDADVAVAPPHPMPPEMTASRTHQHAPSAALPCASRHGRGTLGPPQFCNPIGCSKDAGHQPISIEHRHLVAQKSMSEQPAPVSEAQQL</sequence>
<gene>
    <name evidence="2" type="ORF">MCOS_LOCUS3398</name>
</gene>
<dbReference type="STRING" id="53468.A0A0R3U910"/>
<organism evidence="2 3">
    <name type="scientific">Mesocestoides corti</name>
    <name type="common">Flatworm</name>
    <dbReference type="NCBI Taxonomy" id="53468"/>
    <lineage>
        <taxon>Eukaryota</taxon>
        <taxon>Metazoa</taxon>
        <taxon>Spiralia</taxon>
        <taxon>Lophotrochozoa</taxon>
        <taxon>Platyhelminthes</taxon>
        <taxon>Cestoda</taxon>
        <taxon>Eucestoda</taxon>
        <taxon>Cyclophyllidea</taxon>
        <taxon>Mesocestoididae</taxon>
        <taxon>Mesocestoides</taxon>
    </lineage>
</organism>
<name>A0A0R3U910_MESCO</name>
<dbReference type="Proteomes" id="UP000267029">
    <property type="component" value="Unassembled WGS sequence"/>
</dbReference>